<keyword evidence="1" id="KW-0472">Membrane</keyword>
<protein>
    <submittedName>
        <fullName evidence="3">Protein-S-isoprenylcysteine O-methyltransferase Ste14/uncharacterized membrane protein</fullName>
    </submittedName>
</protein>
<feature type="domain" description="DUF1206" evidence="2">
    <location>
        <begin position="203"/>
        <end position="269"/>
    </location>
</feature>
<comment type="caution">
    <text evidence="3">The sequence shown here is derived from an EMBL/GenBank/DDBJ whole genome shotgun (WGS) entry which is preliminary data.</text>
</comment>
<feature type="transmembrane region" description="Helical" evidence="1">
    <location>
        <begin position="30"/>
        <end position="50"/>
    </location>
</feature>
<sequence length="274" mass="28646">MAIKKELKGAADAVEDASNSRVFVVAARTGFTVSGILHVLIGIIAIQLAFGKAREADQGGAMGELAAQPAGHILLWMGAAACAALGLWQLSEVVFGYRNLKKKTMLQKKLSAAGQGLVFLVLAVAFASFAAGQGKDSGETTSDSSIQIMKAPFGPQLLIAVGVVVAVVGIVFAVRGMLASFTKQLDMPASKTLRMVVTILGVVGYVAKGIALFLVGLLFIVTTMQASPEESTGLDGALKAVREQPYGLYLLTLVGAGLICYGFYQIAKSKFVRM</sequence>
<evidence type="ECO:0000313" key="3">
    <source>
        <dbReference type="EMBL" id="MBP2386154.1"/>
    </source>
</evidence>
<reference evidence="3 4" key="1">
    <citation type="submission" date="2021-03" db="EMBL/GenBank/DDBJ databases">
        <title>Sequencing the genomes of 1000 actinobacteria strains.</title>
        <authorList>
            <person name="Klenk H.-P."/>
        </authorList>
    </citation>
    <scope>NUCLEOTIDE SEQUENCE [LARGE SCALE GENOMIC DNA]</scope>
    <source>
        <strain evidence="3 4">DSM 15797</strain>
    </source>
</reference>
<dbReference type="EMBL" id="JAGIOF010000001">
    <property type="protein sequence ID" value="MBP2386154.1"/>
    <property type="molecule type" value="Genomic_DNA"/>
</dbReference>
<keyword evidence="4" id="KW-1185">Reference proteome</keyword>
<feature type="transmembrane region" description="Helical" evidence="1">
    <location>
        <begin position="70"/>
        <end position="90"/>
    </location>
</feature>
<gene>
    <name evidence="3" type="ORF">JOF47_001665</name>
</gene>
<dbReference type="InterPro" id="IPR009597">
    <property type="entry name" value="DUF1206"/>
</dbReference>
<feature type="domain" description="DUF1206" evidence="2">
    <location>
        <begin position="30"/>
        <end position="95"/>
    </location>
</feature>
<organism evidence="3 4">
    <name type="scientific">Paeniglutamicibacter kerguelensis</name>
    <dbReference type="NCBI Taxonomy" id="254788"/>
    <lineage>
        <taxon>Bacteria</taxon>
        <taxon>Bacillati</taxon>
        <taxon>Actinomycetota</taxon>
        <taxon>Actinomycetes</taxon>
        <taxon>Micrococcales</taxon>
        <taxon>Micrococcaceae</taxon>
        <taxon>Paeniglutamicibacter</taxon>
    </lineage>
</organism>
<feature type="transmembrane region" description="Helical" evidence="1">
    <location>
        <begin position="246"/>
        <end position="264"/>
    </location>
</feature>
<evidence type="ECO:0000313" key="4">
    <source>
        <dbReference type="Proteomes" id="UP001296993"/>
    </source>
</evidence>
<proteinExistence type="predicted"/>
<keyword evidence="1" id="KW-1133">Transmembrane helix</keyword>
<feature type="domain" description="DUF1206" evidence="2">
    <location>
        <begin position="112"/>
        <end position="177"/>
    </location>
</feature>
<dbReference type="RefSeq" id="WP_245356303.1">
    <property type="nucleotide sequence ID" value="NZ_BAAAJY010000003.1"/>
</dbReference>
<keyword evidence="1" id="KW-0812">Transmembrane</keyword>
<evidence type="ECO:0000256" key="1">
    <source>
        <dbReference type="SAM" id="Phobius"/>
    </source>
</evidence>
<accession>A0ABS4XEP8</accession>
<feature type="transmembrane region" description="Helical" evidence="1">
    <location>
        <begin position="110"/>
        <end position="133"/>
    </location>
</feature>
<feature type="transmembrane region" description="Helical" evidence="1">
    <location>
        <begin position="195"/>
        <end position="226"/>
    </location>
</feature>
<dbReference type="Pfam" id="PF06724">
    <property type="entry name" value="DUF1206"/>
    <property type="match status" value="3"/>
</dbReference>
<dbReference type="Proteomes" id="UP001296993">
    <property type="component" value="Unassembled WGS sequence"/>
</dbReference>
<evidence type="ECO:0000259" key="2">
    <source>
        <dbReference type="Pfam" id="PF06724"/>
    </source>
</evidence>
<feature type="transmembrane region" description="Helical" evidence="1">
    <location>
        <begin position="153"/>
        <end position="174"/>
    </location>
</feature>
<name>A0ABS4XEP8_9MICC</name>